<dbReference type="AlphaFoldDB" id="A0A0H3BKS3"/>
<protein>
    <submittedName>
        <fullName evidence="1">Uncharacterized protein</fullName>
    </submittedName>
</protein>
<dbReference type="EMBL" id="CP000805">
    <property type="protein sequence ID" value="ACD70994.1"/>
    <property type="molecule type" value="Genomic_DNA"/>
</dbReference>
<reference evidence="1 2" key="1">
    <citation type="journal article" date="2008" name="BMC Microbiol.">
        <title>Complete genome sequence of Treponema pallidum ssp. pallidum strain SS14 determined with oligonucleotide arrays.</title>
        <authorList>
            <person name="Matejkova P."/>
            <person name="Strouhal M."/>
            <person name="Smajs D."/>
            <person name="Norris S.J."/>
            <person name="Palzkill T."/>
            <person name="Petrosino J.F."/>
            <person name="Sodergren E."/>
            <person name="Norton J.E."/>
            <person name="Singh J."/>
            <person name="Richmond T.A."/>
            <person name="Molla M.N."/>
            <person name="Albert T.J."/>
            <person name="Weinstock G.M."/>
        </authorList>
    </citation>
    <scope>NUCLEOTIDE SEQUENCE [LARGE SCALE GENOMIC DNA]</scope>
    <source>
        <strain evidence="1 2">SS14</strain>
    </source>
</reference>
<evidence type="ECO:0000313" key="1">
    <source>
        <dbReference type="EMBL" id="ACD70994.1"/>
    </source>
</evidence>
<dbReference type="KEGG" id="tpp:TPASS_0573"/>
<dbReference type="Proteomes" id="UP000001202">
    <property type="component" value="Chromosome"/>
</dbReference>
<organism evidence="1 2">
    <name type="scientific">Treponema pallidum subsp. pallidum (strain SS14)</name>
    <dbReference type="NCBI Taxonomy" id="455434"/>
    <lineage>
        <taxon>Bacteria</taxon>
        <taxon>Pseudomonadati</taxon>
        <taxon>Spirochaetota</taxon>
        <taxon>Spirochaetia</taxon>
        <taxon>Spirochaetales</taxon>
        <taxon>Treponemataceae</taxon>
        <taxon>Treponema</taxon>
    </lineage>
</organism>
<name>A0A0H3BKS3_TREPS</name>
<gene>
    <name evidence="1" type="ordered locus">TPASS_0573</name>
</gene>
<sequence length="30" mass="3380">MQTFSLLVAYKIFTDGTETKRVHASKAKHA</sequence>
<accession>A0A0H3BKS3</accession>
<evidence type="ECO:0000313" key="2">
    <source>
        <dbReference type="Proteomes" id="UP000001202"/>
    </source>
</evidence>
<proteinExistence type="predicted"/>